<name>A0ABS1LPQ0_9MICO</name>
<reference evidence="2 3" key="1">
    <citation type="journal article" date="2021" name="Arch. Microbiol.">
        <title>Myceligenerans indicum sp. nov., an actinobacterium isolated from mangrove sediment of Sundarbans, India.</title>
        <authorList>
            <person name="Asha K."/>
            <person name="Bhadury P."/>
        </authorList>
    </citation>
    <scope>NUCLEOTIDE SEQUENCE [LARGE SCALE GENOMIC DNA]</scope>
    <source>
        <strain evidence="2 3">I2</strain>
    </source>
</reference>
<organism evidence="2 3">
    <name type="scientific">Myceligenerans indicum</name>
    <dbReference type="NCBI Taxonomy" id="2593663"/>
    <lineage>
        <taxon>Bacteria</taxon>
        <taxon>Bacillati</taxon>
        <taxon>Actinomycetota</taxon>
        <taxon>Actinomycetes</taxon>
        <taxon>Micrococcales</taxon>
        <taxon>Promicromonosporaceae</taxon>
        <taxon>Myceligenerans</taxon>
    </lineage>
</organism>
<protein>
    <recommendedName>
        <fullName evidence="4">Release factor glutamine methyltransferase</fullName>
    </recommendedName>
</protein>
<gene>
    <name evidence="2" type="ORF">HGK34_18320</name>
</gene>
<proteinExistence type="predicted"/>
<evidence type="ECO:0000313" key="3">
    <source>
        <dbReference type="Proteomes" id="UP000675409"/>
    </source>
</evidence>
<comment type="caution">
    <text evidence="2">The sequence shown here is derived from an EMBL/GenBank/DDBJ whole genome shotgun (WGS) entry which is preliminary data.</text>
</comment>
<dbReference type="PANTHER" id="PTHR18895:SF74">
    <property type="entry name" value="MTRF1L RELEASE FACTOR GLUTAMINE METHYLTRANSFERASE"/>
    <property type="match status" value="1"/>
</dbReference>
<sequence length="327" mass="32888">MVNEDPALVARLRAAGCVFAEDEARLLAEAAGADDELLERMVSERVGGAPLEQVVGWAELHGRRWSVTPGVFVPRRRSELLITEALAHLRGRQAAAVPESGRSPDAVPGAGTPDSPGSGAGRVVPRPGARPEGVVVVDLCCGCGALGGSVALDLVGDGIDVALHASDADPAATACARDNLAAAAEPGLSTARPAADGPGPPAGRLAAVVHDGDLDAPLPGSLRGHVDVLLCNAPYVPTDAIALMPREAREHEPLLALDGGADGLGVLRRAIAAAPGWLRPGGAMLFETGHDQAGAAAALTRSAGLLPAIVSDDDLGATAIVARLPPG</sequence>
<dbReference type="SUPFAM" id="SSF53335">
    <property type="entry name" value="S-adenosyl-L-methionine-dependent methyltransferases"/>
    <property type="match status" value="1"/>
</dbReference>
<dbReference type="InterPro" id="IPR050320">
    <property type="entry name" value="N5-glutamine_MTase"/>
</dbReference>
<dbReference type="EMBL" id="JABBYC010000047">
    <property type="protein sequence ID" value="MBL0888215.1"/>
    <property type="molecule type" value="Genomic_DNA"/>
</dbReference>
<accession>A0ABS1LPQ0</accession>
<dbReference type="InterPro" id="IPR029063">
    <property type="entry name" value="SAM-dependent_MTases_sf"/>
</dbReference>
<dbReference type="PANTHER" id="PTHR18895">
    <property type="entry name" value="HEMK METHYLTRANSFERASE"/>
    <property type="match status" value="1"/>
</dbReference>
<keyword evidence="3" id="KW-1185">Reference proteome</keyword>
<feature type="region of interest" description="Disordered" evidence="1">
    <location>
        <begin position="93"/>
        <end position="127"/>
    </location>
</feature>
<dbReference type="Proteomes" id="UP000675409">
    <property type="component" value="Unassembled WGS sequence"/>
</dbReference>
<evidence type="ECO:0008006" key="4">
    <source>
        <dbReference type="Google" id="ProtNLM"/>
    </source>
</evidence>
<evidence type="ECO:0000313" key="2">
    <source>
        <dbReference type="EMBL" id="MBL0888215.1"/>
    </source>
</evidence>
<evidence type="ECO:0000256" key="1">
    <source>
        <dbReference type="SAM" id="MobiDB-lite"/>
    </source>
</evidence>
<dbReference type="Gene3D" id="3.40.50.150">
    <property type="entry name" value="Vaccinia Virus protein VP39"/>
    <property type="match status" value="1"/>
</dbReference>